<name>B5YAX9_DICT6</name>
<keyword evidence="3" id="KW-1185">Reference proteome</keyword>
<dbReference type="NCBIfam" id="TIGR01895">
    <property type="entry name" value="cas_Cas5t"/>
    <property type="match status" value="1"/>
</dbReference>
<reference evidence="2 3" key="1">
    <citation type="journal article" date="2014" name="Genome Announc.">
        <title>Complete Genome Sequence of the Extreme Thermophile Dictyoglomus thermophilum H-6-12.</title>
        <authorList>
            <person name="Coil D.A."/>
            <person name="Badger J.H."/>
            <person name="Forberger H.C."/>
            <person name="Riggs F."/>
            <person name="Madupu R."/>
            <person name="Fedorova N."/>
            <person name="Ward N."/>
            <person name="Robb F.T."/>
            <person name="Eisen J.A."/>
        </authorList>
    </citation>
    <scope>NUCLEOTIDE SEQUENCE [LARGE SCALE GENOMIC DNA]</scope>
    <source>
        <strain evidence="3">ATCC 35947 / DSM 3960 / H-6-12</strain>
    </source>
</reference>
<dbReference type="KEGG" id="dth:DICTH_0065"/>
<dbReference type="InterPro" id="IPR021124">
    <property type="entry name" value="CRISPR-assoc_prot_Cas5"/>
</dbReference>
<dbReference type="RefSeq" id="WP_012548486.1">
    <property type="nucleotide sequence ID" value="NC_011297.1"/>
</dbReference>
<evidence type="ECO:0000313" key="3">
    <source>
        <dbReference type="Proteomes" id="UP000001733"/>
    </source>
</evidence>
<dbReference type="eggNOG" id="COG1688">
    <property type="taxonomic scope" value="Bacteria"/>
</dbReference>
<dbReference type="InterPro" id="IPR013337">
    <property type="entry name" value="CRISPR-assoc_prot_Cas5_Tneap"/>
</dbReference>
<protein>
    <submittedName>
        <fullName evidence="2">CRISPR-associated protein Cas5, Tneap subtype</fullName>
    </submittedName>
</protein>
<dbReference type="EMBL" id="CP001146">
    <property type="protein sequence ID" value="ACI19854.1"/>
    <property type="molecule type" value="Genomic_DNA"/>
</dbReference>
<dbReference type="Proteomes" id="UP000001733">
    <property type="component" value="Chromosome"/>
</dbReference>
<accession>B5YAX9</accession>
<keyword evidence="1" id="KW-0051">Antiviral defense</keyword>
<evidence type="ECO:0000313" key="2">
    <source>
        <dbReference type="EMBL" id="ACI19854.1"/>
    </source>
</evidence>
<proteinExistence type="predicted"/>
<dbReference type="GO" id="GO:0043571">
    <property type="term" value="P:maintenance of CRISPR repeat elements"/>
    <property type="evidence" value="ECO:0007669"/>
    <property type="project" value="InterPro"/>
</dbReference>
<dbReference type="STRING" id="309799.DICTH_0065"/>
<gene>
    <name evidence="2" type="primary">cas5t</name>
    <name evidence="2" type="ordered locus">DICTH_0065</name>
</gene>
<dbReference type="PaxDb" id="309799-DICTH_0065"/>
<dbReference type="AlphaFoldDB" id="B5YAX9"/>
<dbReference type="InterPro" id="IPR013422">
    <property type="entry name" value="CRISPR-assoc_prot_Cas5_N"/>
</dbReference>
<dbReference type="NCBIfam" id="TIGR02593">
    <property type="entry name" value="CRISPR_cas5"/>
    <property type="match status" value="1"/>
</dbReference>
<organism evidence="2 3">
    <name type="scientific">Dictyoglomus thermophilum (strain ATCC 35947 / DSM 3960 / H-6-12)</name>
    <dbReference type="NCBI Taxonomy" id="309799"/>
    <lineage>
        <taxon>Bacteria</taxon>
        <taxon>Pseudomonadati</taxon>
        <taxon>Dictyoglomota</taxon>
        <taxon>Dictyoglomia</taxon>
        <taxon>Dictyoglomales</taxon>
        <taxon>Dictyoglomaceae</taxon>
        <taxon>Dictyoglomus</taxon>
    </lineage>
</organism>
<dbReference type="Pfam" id="PF09704">
    <property type="entry name" value="Cas_Cas5d"/>
    <property type="match status" value="1"/>
</dbReference>
<evidence type="ECO:0000256" key="1">
    <source>
        <dbReference type="ARBA" id="ARBA00023118"/>
    </source>
</evidence>
<dbReference type="HOGENOM" id="CLU_099059_0_0_0"/>
<dbReference type="GO" id="GO:0051607">
    <property type="term" value="P:defense response to virus"/>
    <property type="evidence" value="ECO:0007669"/>
    <property type="project" value="UniProtKB-KW"/>
</dbReference>
<sequence>MKVLKLKVYQQFANYRKPLSYSFIDTFPLPTYSNIRGWIHRILQAQEYIPLSISIQGTYESIVYDLQTFYKFDRPRPEKKDLIFLPEYKKTIVKSPFYVANLQNVSLILHINMEYSLLEKIKTMLLDTFPSIGRHEDMARIDKIDFVEVKRKDIGIDFYKIKYPIYLKKETADKYNLIGINFKIPFKYRIEENLRYFEKIDVVYIEEGTLFGEVILDSEGDLVELVGDFPGES</sequence>
<dbReference type="OrthoDB" id="9782505at2"/>